<evidence type="ECO:0000313" key="2">
    <source>
        <dbReference type="Proteomes" id="UP000009168"/>
    </source>
</evidence>
<dbReference type="EMBL" id="GG662711">
    <property type="protein sequence ID" value="EAR94802.2"/>
    <property type="molecule type" value="Genomic_DNA"/>
</dbReference>
<name>Q23DY5_TETTS</name>
<proteinExistence type="predicted"/>
<reference evidence="2" key="1">
    <citation type="journal article" date="2006" name="PLoS Biol.">
        <title>Macronuclear genome sequence of the ciliate Tetrahymena thermophila, a model eukaryote.</title>
        <authorList>
            <person name="Eisen J.A."/>
            <person name="Coyne R.S."/>
            <person name="Wu M."/>
            <person name="Wu D."/>
            <person name="Thiagarajan M."/>
            <person name="Wortman J.R."/>
            <person name="Badger J.H."/>
            <person name="Ren Q."/>
            <person name="Amedeo P."/>
            <person name="Jones K.M."/>
            <person name="Tallon L.J."/>
            <person name="Delcher A.L."/>
            <person name="Salzberg S.L."/>
            <person name="Silva J.C."/>
            <person name="Haas B.J."/>
            <person name="Majoros W.H."/>
            <person name="Farzad M."/>
            <person name="Carlton J.M."/>
            <person name="Smith R.K. Jr."/>
            <person name="Garg J."/>
            <person name="Pearlman R.E."/>
            <person name="Karrer K.M."/>
            <person name="Sun L."/>
            <person name="Manning G."/>
            <person name="Elde N.C."/>
            <person name="Turkewitz A.P."/>
            <person name="Asai D.J."/>
            <person name="Wilkes D.E."/>
            <person name="Wang Y."/>
            <person name="Cai H."/>
            <person name="Collins K."/>
            <person name="Stewart B.A."/>
            <person name="Lee S.R."/>
            <person name="Wilamowska K."/>
            <person name="Weinberg Z."/>
            <person name="Ruzzo W.L."/>
            <person name="Wloga D."/>
            <person name="Gaertig J."/>
            <person name="Frankel J."/>
            <person name="Tsao C.-C."/>
            <person name="Gorovsky M.A."/>
            <person name="Keeling P.J."/>
            <person name="Waller R.F."/>
            <person name="Patron N.J."/>
            <person name="Cherry J.M."/>
            <person name="Stover N.A."/>
            <person name="Krieger C.J."/>
            <person name="del Toro C."/>
            <person name="Ryder H.F."/>
            <person name="Williamson S.C."/>
            <person name="Barbeau R.A."/>
            <person name="Hamilton E.P."/>
            <person name="Orias E."/>
        </authorList>
    </citation>
    <scope>NUCLEOTIDE SEQUENCE [LARGE SCALE GENOMIC DNA]</scope>
    <source>
        <strain evidence="2">SB210</strain>
    </source>
</reference>
<evidence type="ECO:0000313" key="1">
    <source>
        <dbReference type="EMBL" id="EAR94802.2"/>
    </source>
</evidence>
<dbReference type="KEGG" id="tet:TTHERM_00675750"/>
<protein>
    <submittedName>
        <fullName evidence="1">CNH domain protein</fullName>
    </submittedName>
</protein>
<gene>
    <name evidence="1" type="ORF">TTHERM_00675750</name>
</gene>
<sequence>MGFVRITDNLQWIYVADLDKGVYVLKLTIELDYSQQVSKVSIVQAGWAYARYCNQVEVNKELTYMIILESWRGLRIAPLANLYAADPKEYPITLPQNDIWWYNLLQQPVFYGSYLSKDSKYLITAIRSQGIMIFDISEPLNPALYYQVKISGCPTIIEMVSTQDLLFYTDGLSLLVFKRVKPNMNDEFPNLFNGHQSKLFSYSTSFAQWRCYVSEEQTFIINAQCGDVDFLQMKNGDPYNISLFKRINAQQNTRT</sequence>
<dbReference type="Proteomes" id="UP000009168">
    <property type="component" value="Unassembled WGS sequence"/>
</dbReference>
<dbReference type="AlphaFoldDB" id="Q23DY5"/>
<dbReference type="GeneID" id="7826439"/>
<accession>Q23DY5</accession>
<keyword evidence="2" id="KW-1185">Reference proteome</keyword>
<dbReference type="HOGENOM" id="CLU_1036187_0_0_1"/>
<dbReference type="RefSeq" id="XP_001015047.2">
    <property type="nucleotide sequence ID" value="XM_001015047.2"/>
</dbReference>
<dbReference type="InParanoid" id="Q23DY5"/>
<organism evidence="1 2">
    <name type="scientific">Tetrahymena thermophila (strain SB210)</name>
    <dbReference type="NCBI Taxonomy" id="312017"/>
    <lineage>
        <taxon>Eukaryota</taxon>
        <taxon>Sar</taxon>
        <taxon>Alveolata</taxon>
        <taxon>Ciliophora</taxon>
        <taxon>Intramacronucleata</taxon>
        <taxon>Oligohymenophorea</taxon>
        <taxon>Hymenostomatida</taxon>
        <taxon>Tetrahymenina</taxon>
        <taxon>Tetrahymenidae</taxon>
        <taxon>Tetrahymena</taxon>
    </lineage>
</organism>